<comment type="similarity">
    <text evidence="1">Belongs to the class I-like SAM-binding methyltransferase superfamily. EFM7 family.</text>
</comment>
<keyword evidence="4" id="KW-1185">Reference proteome</keyword>
<feature type="compositionally biased region" description="Basic and acidic residues" evidence="2">
    <location>
        <begin position="281"/>
        <end position="295"/>
    </location>
</feature>
<feature type="compositionally biased region" description="Basic and acidic residues" evidence="2">
    <location>
        <begin position="7"/>
        <end position="16"/>
    </location>
</feature>
<dbReference type="GO" id="GO:0071885">
    <property type="term" value="F:N-terminal protein N-methyltransferase activity"/>
    <property type="evidence" value="ECO:0007669"/>
    <property type="project" value="UniProtKB-UniRule"/>
</dbReference>
<feature type="compositionally biased region" description="Basic residues" evidence="2">
    <location>
        <begin position="17"/>
        <end position="40"/>
    </location>
</feature>
<protein>
    <recommendedName>
        <fullName evidence="1">Protein N-terminal and lysine N-methyltransferase EFM7</fullName>
        <ecNumber evidence="1">2.1.1.-</ecNumber>
    </recommendedName>
    <alternativeName>
        <fullName evidence="1">Elongation factor methyltransferase 7</fullName>
    </alternativeName>
</protein>
<sequence>MWVSSTESRKSRDRSRSRSRSRSAGRHRRRNSRSRSRSPRRRDGLRDEDRDRRRRSRSHSRYRDRRRDGDHHHHHHHHHHQLEEADRRRRSRSRSRRRDQGKGHRHHRDREGKEQEGTLGPLPFDARKLSKSDLPTFKPIFAYYLDLQKQLDIRSLSESERRGRWKSFVSKWNKGELSEGWYDPELFRWVVNEYRGSPEPEPSSLASPPPPHLPVAAAVVTNATDDNGAIANSNDPQPRKGHPGSGSDSNSDSDSDSDDFGPPPPPGPHSSTSHNPHRPHPPTESDLSDRRDLLASEKFQALNLERHSRKEFRNTHNATLDELVPKSDPGSRERKLEKRKAVTEKLKGFGQEKDAGVEDVREEDLMGGGDEAEEYRKLQEKETKKKNERRSRRDEEDMLRRMKREERLKEYREREERTMEGLRALAKERFGTGGLDLFRDPENYYPPTPPPTTQKHRTLSGEEITLHLVGHSPLEAHHLWNGARVVSDHFESSPSATVSGRTVLELGAGAGLPSIMAAVLGARKVVVTDFPDPDLVENMWKNIRGCHLLFPSLIVDNNNDNNNLDEKLKGGEKGESSIVADGFVWGANPAHLLAHLPREERSRGFDVLILADLLFRHSEHGNMLKTVRETLKKNKDAKAYVVFCSYRPWLRHKDLNFFELAREQGFVVEQILERKMERPLFENDPGDEEVLKTVTGWVVRWPEEVCVE</sequence>
<reference evidence="3" key="2">
    <citation type="submission" date="2023-06" db="EMBL/GenBank/DDBJ databases">
        <authorList>
            <consortium name="Lawrence Berkeley National Laboratory"/>
            <person name="Mondo S.J."/>
            <person name="Hensen N."/>
            <person name="Bonometti L."/>
            <person name="Westerberg I."/>
            <person name="Brannstrom I.O."/>
            <person name="Guillou S."/>
            <person name="Cros-Aarteil S."/>
            <person name="Calhoun S."/>
            <person name="Haridas S."/>
            <person name="Kuo A."/>
            <person name="Pangilinan J."/>
            <person name="Riley R."/>
            <person name="Labutti K."/>
            <person name="Andreopoulos B."/>
            <person name="Lipzen A."/>
            <person name="Chen C."/>
            <person name="Yanf M."/>
            <person name="Daum C."/>
            <person name="Ng V."/>
            <person name="Clum A."/>
            <person name="Steindorff A."/>
            <person name="Ohm R."/>
            <person name="Martin F."/>
            <person name="Silar P."/>
            <person name="Natvig D."/>
            <person name="Lalanne C."/>
            <person name="Gautier V."/>
            <person name="Ament-Velasquez S.L."/>
            <person name="Kruys A."/>
            <person name="Hutchinson M.I."/>
            <person name="Powell A.J."/>
            <person name="Barry K."/>
            <person name="Miller A.N."/>
            <person name="Grigoriev I.V."/>
            <person name="Debuchy R."/>
            <person name="Gladieux P."/>
            <person name="Thoren M.H."/>
            <person name="Johannesson H."/>
        </authorList>
    </citation>
    <scope>NUCLEOTIDE SEQUENCE</scope>
    <source>
        <strain evidence="3">PSN324</strain>
    </source>
</reference>
<dbReference type="PANTHER" id="PTHR34117:SF1">
    <property type="entry name" value="STYLE CELL-CYCLE INHIBITOR 1"/>
    <property type="match status" value="1"/>
</dbReference>
<comment type="caution">
    <text evidence="3">The sequence shown here is derived from an EMBL/GenBank/DDBJ whole genome shotgun (WGS) entry which is preliminary data.</text>
</comment>
<gene>
    <name evidence="1" type="primary">EFM7</name>
    <name evidence="3" type="ORF">QBC42DRAFT_175325</name>
</gene>
<evidence type="ECO:0000256" key="2">
    <source>
        <dbReference type="SAM" id="MobiDB-lite"/>
    </source>
</evidence>
<feature type="compositionally biased region" description="Basic and acidic residues" evidence="2">
    <location>
        <begin position="323"/>
        <end position="359"/>
    </location>
</feature>
<dbReference type="HAMAP" id="MF_03223">
    <property type="entry name" value="Methyltr_EFM7"/>
    <property type="match status" value="1"/>
</dbReference>
<evidence type="ECO:0000313" key="3">
    <source>
        <dbReference type="EMBL" id="KAK4462705.1"/>
    </source>
</evidence>
<feature type="compositionally biased region" description="Low complexity" evidence="2">
    <location>
        <begin position="214"/>
        <end position="227"/>
    </location>
</feature>
<comment type="subcellular location">
    <subcellularLocation>
        <location evidence="1">Cytoplasm</location>
    </subcellularLocation>
</comment>
<feature type="binding site" evidence="1">
    <location>
        <position position="529"/>
    </location>
    <ligand>
        <name>S-adenosyl-L-methionine</name>
        <dbReference type="ChEBI" id="CHEBI:59789"/>
    </ligand>
</feature>
<name>A0AAV9HRR7_9PEZI</name>
<dbReference type="Pfam" id="PF10294">
    <property type="entry name" value="Methyltransf_16"/>
    <property type="match status" value="1"/>
</dbReference>
<comment type="function">
    <text evidence="1">S-adenosyl-L-methionine-dependent protein methyltransferase that trimethylates the N-terminal glycine 'Gly-2' of elongation factor 1-alpha, before also catalyzing the mono- and dimethylation of 'Lys-3'.</text>
</comment>
<dbReference type="InterPro" id="IPR044688">
    <property type="entry name" value="SCI-1-like"/>
</dbReference>
<dbReference type="Gene3D" id="3.40.50.150">
    <property type="entry name" value="Vaccinia Virus protein VP39"/>
    <property type="match status" value="1"/>
</dbReference>
<accession>A0AAV9HRR7</accession>
<dbReference type="EMBL" id="MU864968">
    <property type="protein sequence ID" value="KAK4462705.1"/>
    <property type="molecule type" value="Genomic_DNA"/>
</dbReference>
<dbReference type="GO" id="GO:0005737">
    <property type="term" value="C:cytoplasm"/>
    <property type="evidence" value="ECO:0007669"/>
    <property type="project" value="UniProtKB-SubCell"/>
</dbReference>
<keyword evidence="1" id="KW-0949">S-adenosyl-L-methionine</keyword>
<evidence type="ECO:0000313" key="4">
    <source>
        <dbReference type="Proteomes" id="UP001321749"/>
    </source>
</evidence>
<organism evidence="3 4">
    <name type="scientific">Cladorrhinum samala</name>
    <dbReference type="NCBI Taxonomy" id="585594"/>
    <lineage>
        <taxon>Eukaryota</taxon>
        <taxon>Fungi</taxon>
        <taxon>Dikarya</taxon>
        <taxon>Ascomycota</taxon>
        <taxon>Pezizomycotina</taxon>
        <taxon>Sordariomycetes</taxon>
        <taxon>Sordariomycetidae</taxon>
        <taxon>Sordariales</taxon>
        <taxon>Podosporaceae</taxon>
        <taxon>Cladorrhinum</taxon>
    </lineage>
</organism>
<dbReference type="SUPFAM" id="SSF53335">
    <property type="entry name" value="S-adenosyl-L-methionine-dependent methyltransferases"/>
    <property type="match status" value="1"/>
</dbReference>
<feature type="binding site" evidence="1">
    <location>
        <position position="611"/>
    </location>
    <ligand>
        <name>S-adenosyl-L-methionine</name>
        <dbReference type="ChEBI" id="CHEBI:59789"/>
    </ligand>
</feature>
<dbReference type="PROSITE" id="PS51560">
    <property type="entry name" value="SAM_MT_NNT1"/>
    <property type="match status" value="1"/>
</dbReference>
<proteinExistence type="inferred from homology"/>
<dbReference type="EC" id="2.1.1.-" evidence="1"/>
<dbReference type="InterPro" id="IPR019410">
    <property type="entry name" value="Methyltransf_16"/>
</dbReference>
<feature type="compositionally biased region" description="Basic and acidic residues" evidence="2">
    <location>
        <begin position="41"/>
        <end position="51"/>
    </location>
</feature>
<dbReference type="GO" id="GO:0032259">
    <property type="term" value="P:methylation"/>
    <property type="evidence" value="ECO:0007669"/>
    <property type="project" value="UniProtKB-KW"/>
</dbReference>
<keyword evidence="1" id="KW-0963">Cytoplasm</keyword>
<dbReference type="GO" id="GO:0016279">
    <property type="term" value="F:protein-lysine N-methyltransferase activity"/>
    <property type="evidence" value="ECO:0007669"/>
    <property type="project" value="UniProtKB-UniRule"/>
</dbReference>
<keyword evidence="1" id="KW-0489">Methyltransferase</keyword>
<feature type="compositionally biased region" description="Basic residues" evidence="2">
    <location>
        <begin position="52"/>
        <end position="64"/>
    </location>
</feature>
<keyword evidence="1" id="KW-0808">Transferase</keyword>
<feature type="compositionally biased region" description="Basic and acidic residues" evidence="2">
    <location>
        <begin position="304"/>
        <end position="314"/>
    </location>
</feature>
<feature type="compositionally biased region" description="Basic and acidic residues" evidence="2">
    <location>
        <begin position="374"/>
        <end position="397"/>
    </location>
</feature>
<feature type="binding site" evidence="1">
    <location>
        <begin position="507"/>
        <end position="509"/>
    </location>
    <ligand>
        <name>S-adenosyl-L-methionine</name>
        <dbReference type="ChEBI" id="CHEBI:59789"/>
    </ligand>
</feature>
<dbReference type="AlphaFoldDB" id="A0AAV9HRR7"/>
<feature type="region of interest" description="Disordered" evidence="2">
    <location>
        <begin position="196"/>
        <end position="397"/>
    </location>
</feature>
<dbReference type="PANTHER" id="PTHR34117">
    <property type="entry name" value="STYLE CELL-CYCLE INHIBITOR 1"/>
    <property type="match status" value="1"/>
</dbReference>
<feature type="binding site" evidence="1">
    <location>
        <position position="480"/>
    </location>
    <ligand>
        <name>S-adenosyl-L-methionine</name>
        <dbReference type="ChEBI" id="CHEBI:59789"/>
    </ligand>
</feature>
<dbReference type="Proteomes" id="UP001321749">
    <property type="component" value="Unassembled WGS sequence"/>
</dbReference>
<evidence type="ECO:0000256" key="1">
    <source>
        <dbReference type="HAMAP-Rule" id="MF_03223"/>
    </source>
</evidence>
<feature type="compositionally biased region" description="Basic residues" evidence="2">
    <location>
        <begin position="88"/>
        <end position="108"/>
    </location>
</feature>
<feature type="region of interest" description="Disordered" evidence="2">
    <location>
        <begin position="1"/>
        <end position="125"/>
    </location>
</feature>
<feature type="binding site" evidence="1">
    <location>
        <position position="585"/>
    </location>
    <ligand>
        <name>S-adenosyl-L-methionine</name>
        <dbReference type="ChEBI" id="CHEBI:59789"/>
    </ligand>
</feature>
<reference evidence="3" key="1">
    <citation type="journal article" date="2023" name="Mol. Phylogenet. Evol.">
        <title>Genome-scale phylogeny and comparative genomics of the fungal order Sordariales.</title>
        <authorList>
            <person name="Hensen N."/>
            <person name="Bonometti L."/>
            <person name="Westerberg I."/>
            <person name="Brannstrom I.O."/>
            <person name="Guillou S."/>
            <person name="Cros-Aarteil S."/>
            <person name="Calhoun S."/>
            <person name="Haridas S."/>
            <person name="Kuo A."/>
            <person name="Mondo S."/>
            <person name="Pangilinan J."/>
            <person name="Riley R."/>
            <person name="LaButti K."/>
            <person name="Andreopoulos B."/>
            <person name="Lipzen A."/>
            <person name="Chen C."/>
            <person name="Yan M."/>
            <person name="Daum C."/>
            <person name="Ng V."/>
            <person name="Clum A."/>
            <person name="Steindorff A."/>
            <person name="Ohm R.A."/>
            <person name="Martin F."/>
            <person name="Silar P."/>
            <person name="Natvig D.O."/>
            <person name="Lalanne C."/>
            <person name="Gautier V."/>
            <person name="Ament-Velasquez S.L."/>
            <person name="Kruys A."/>
            <person name="Hutchinson M.I."/>
            <person name="Powell A.J."/>
            <person name="Barry K."/>
            <person name="Miller A.N."/>
            <person name="Grigoriev I.V."/>
            <person name="Debuchy R."/>
            <person name="Gladieux P."/>
            <person name="Hiltunen Thoren M."/>
            <person name="Johannesson H."/>
        </authorList>
    </citation>
    <scope>NUCLEOTIDE SEQUENCE</scope>
    <source>
        <strain evidence="3">PSN324</strain>
    </source>
</reference>
<dbReference type="InterPro" id="IPR029063">
    <property type="entry name" value="SAM-dependent_MTases_sf"/>
</dbReference>
<dbReference type="InterPro" id="IPR025784">
    <property type="entry name" value="EFM7"/>
</dbReference>